<dbReference type="EMBL" id="JAEAOA010000501">
    <property type="protein sequence ID" value="KAK3581831.1"/>
    <property type="molecule type" value="Genomic_DNA"/>
</dbReference>
<comment type="caution">
    <text evidence="1">The sequence shown here is derived from an EMBL/GenBank/DDBJ whole genome shotgun (WGS) entry which is preliminary data.</text>
</comment>
<reference evidence="1" key="2">
    <citation type="journal article" date="2021" name="Genome Biol. Evol.">
        <title>Developing a high-quality reference genome for a parasitic bivalve with doubly uniparental inheritance (Bivalvia: Unionida).</title>
        <authorList>
            <person name="Smith C.H."/>
        </authorList>
    </citation>
    <scope>NUCLEOTIDE SEQUENCE</scope>
    <source>
        <strain evidence="1">CHS0354</strain>
        <tissue evidence="1">Mantle</tissue>
    </source>
</reference>
<dbReference type="AlphaFoldDB" id="A0AAE0RYA3"/>
<sequence>MITSIPNDKFQYKFQYRSDGLQGVQENVQIIMWKSIEYPILTSAIKPVPDDNSPSIPAPAEKWSLDETNEDDAMHHLSTDSDIDPDFELHVW</sequence>
<reference evidence="1" key="1">
    <citation type="journal article" date="2021" name="Genome Biol. Evol.">
        <title>A High-Quality Reference Genome for a Parasitic Bivalve with Doubly Uniparental Inheritance (Bivalvia: Unionida).</title>
        <authorList>
            <person name="Smith C.H."/>
        </authorList>
    </citation>
    <scope>NUCLEOTIDE SEQUENCE</scope>
    <source>
        <strain evidence="1">CHS0354</strain>
    </source>
</reference>
<reference evidence="1" key="3">
    <citation type="submission" date="2023-05" db="EMBL/GenBank/DDBJ databases">
        <authorList>
            <person name="Smith C.H."/>
        </authorList>
    </citation>
    <scope>NUCLEOTIDE SEQUENCE</scope>
    <source>
        <strain evidence="1">CHS0354</strain>
        <tissue evidence="1">Mantle</tissue>
    </source>
</reference>
<keyword evidence="2" id="KW-1185">Reference proteome</keyword>
<evidence type="ECO:0000313" key="2">
    <source>
        <dbReference type="Proteomes" id="UP001195483"/>
    </source>
</evidence>
<dbReference type="Proteomes" id="UP001195483">
    <property type="component" value="Unassembled WGS sequence"/>
</dbReference>
<proteinExistence type="predicted"/>
<name>A0AAE0RYA3_9BIVA</name>
<evidence type="ECO:0000313" key="1">
    <source>
        <dbReference type="EMBL" id="KAK3581831.1"/>
    </source>
</evidence>
<accession>A0AAE0RYA3</accession>
<protein>
    <submittedName>
        <fullName evidence="1">Uncharacterized protein</fullName>
    </submittedName>
</protein>
<gene>
    <name evidence="1" type="ORF">CHS0354_007234</name>
</gene>
<organism evidence="1 2">
    <name type="scientific">Potamilus streckersoni</name>
    <dbReference type="NCBI Taxonomy" id="2493646"/>
    <lineage>
        <taxon>Eukaryota</taxon>
        <taxon>Metazoa</taxon>
        <taxon>Spiralia</taxon>
        <taxon>Lophotrochozoa</taxon>
        <taxon>Mollusca</taxon>
        <taxon>Bivalvia</taxon>
        <taxon>Autobranchia</taxon>
        <taxon>Heteroconchia</taxon>
        <taxon>Palaeoheterodonta</taxon>
        <taxon>Unionida</taxon>
        <taxon>Unionoidea</taxon>
        <taxon>Unionidae</taxon>
        <taxon>Ambleminae</taxon>
        <taxon>Lampsilini</taxon>
        <taxon>Potamilus</taxon>
    </lineage>
</organism>